<gene>
    <name evidence="3" type="ORF">ACFONC_13015</name>
</gene>
<dbReference type="PANTHER" id="PTHR34220">
    <property type="entry name" value="SENSOR HISTIDINE KINASE YPDA"/>
    <property type="match status" value="1"/>
</dbReference>
<dbReference type="EC" id="2.7.13.3" evidence="3"/>
<feature type="transmembrane region" description="Helical" evidence="1">
    <location>
        <begin position="76"/>
        <end position="99"/>
    </location>
</feature>
<dbReference type="EMBL" id="JBHRYA010000009">
    <property type="protein sequence ID" value="MFC3717077.1"/>
    <property type="molecule type" value="Genomic_DNA"/>
</dbReference>
<dbReference type="InterPro" id="IPR010559">
    <property type="entry name" value="Sig_transdc_His_kin_internal"/>
</dbReference>
<dbReference type="Gene3D" id="3.30.565.10">
    <property type="entry name" value="Histidine kinase-like ATPase, C-terminal domain"/>
    <property type="match status" value="1"/>
</dbReference>
<sequence length="336" mass="36012">MPDHRPLEALFRPPALITVVLAGEALALMLALASGRPGARMLQFGLASLGIQWVAVGTLCMLYLLRRPLSRLTASVLAWVCLGLLLAMTLLVASAAWALLDLSAGLDQGALSFMLRMLGIALVVGLLALMAFQNYSEATRLAVRAKQSELEALQARVRPHFLFNTLNSGIALVRQRPEQAEELLLGLSDLFRAALARPHDVALGEELALVRRYLEIEAVRFGPRLRVTWRLPEPLPELAVPALSVQALVENAVRHGIERSPEGGGIDIEVAVEGDEAVIEVRNALGTAGNDDARAGHSIGLQATRARVQASTGGRGSVESGREGEAFVARMRLPVG</sequence>
<keyword evidence="4" id="KW-1185">Reference proteome</keyword>
<evidence type="ECO:0000313" key="4">
    <source>
        <dbReference type="Proteomes" id="UP001595705"/>
    </source>
</evidence>
<dbReference type="InterPro" id="IPR036890">
    <property type="entry name" value="HATPase_C_sf"/>
</dbReference>
<protein>
    <submittedName>
        <fullName evidence="3">Sensor histidine kinase</fullName>
        <ecNumber evidence="3">2.7.13.3</ecNumber>
    </submittedName>
</protein>
<feature type="transmembrane region" description="Helical" evidence="1">
    <location>
        <begin position="41"/>
        <end position="64"/>
    </location>
</feature>
<organism evidence="3 4">
    <name type="scientific">Luteimonas soli</name>
    <dbReference type="NCBI Taxonomy" id="1648966"/>
    <lineage>
        <taxon>Bacteria</taxon>
        <taxon>Pseudomonadati</taxon>
        <taxon>Pseudomonadota</taxon>
        <taxon>Gammaproteobacteria</taxon>
        <taxon>Lysobacterales</taxon>
        <taxon>Lysobacteraceae</taxon>
        <taxon>Luteimonas</taxon>
    </lineage>
</organism>
<keyword evidence="1" id="KW-0812">Transmembrane</keyword>
<feature type="transmembrane region" description="Helical" evidence="1">
    <location>
        <begin position="111"/>
        <end position="132"/>
    </location>
</feature>
<dbReference type="PANTHER" id="PTHR34220:SF7">
    <property type="entry name" value="SENSOR HISTIDINE KINASE YPDA"/>
    <property type="match status" value="1"/>
</dbReference>
<evidence type="ECO:0000256" key="1">
    <source>
        <dbReference type="SAM" id="Phobius"/>
    </source>
</evidence>
<feature type="transmembrane region" description="Helical" evidence="1">
    <location>
        <begin position="15"/>
        <end position="35"/>
    </location>
</feature>
<comment type="caution">
    <text evidence="3">The sequence shown here is derived from an EMBL/GenBank/DDBJ whole genome shotgun (WGS) entry which is preliminary data.</text>
</comment>
<dbReference type="Pfam" id="PF06580">
    <property type="entry name" value="His_kinase"/>
    <property type="match status" value="1"/>
</dbReference>
<feature type="domain" description="Signal transduction histidine kinase internal region" evidence="2">
    <location>
        <begin position="148"/>
        <end position="225"/>
    </location>
</feature>
<evidence type="ECO:0000313" key="3">
    <source>
        <dbReference type="EMBL" id="MFC3717077.1"/>
    </source>
</evidence>
<keyword evidence="1" id="KW-0472">Membrane</keyword>
<dbReference type="SUPFAM" id="SSF55874">
    <property type="entry name" value="ATPase domain of HSP90 chaperone/DNA topoisomerase II/histidine kinase"/>
    <property type="match status" value="1"/>
</dbReference>
<reference evidence="4" key="1">
    <citation type="journal article" date="2019" name="Int. J. Syst. Evol. Microbiol.">
        <title>The Global Catalogue of Microorganisms (GCM) 10K type strain sequencing project: providing services to taxonomists for standard genome sequencing and annotation.</title>
        <authorList>
            <consortium name="The Broad Institute Genomics Platform"/>
            <consortium name="The Broad Institute Genome Sequencing Center for Infectious Disease"/>
            <person name="Wu L."/>
            <person name="Ma J."/>
        </authorList>
    </citation>
    <scope>NUCLEOTIDE SEQUENCE [LARGE SCALE GENOMIC DNA]</scope>
    <source>
        <strain evidence="4">KCTC 42441</strain>
    </source>
</reference>
<dbReference type="GO" id="GO:0004673">
    <property type="term" value="F:protein histidine kinase activity"/>
    <property type="evidence" value="ECO:0007669"/>
    <property type="project" value="UniProtKB-EC"/>
</dbReference>
<name>A0ABV7XNU7_9GAMM</name>
<proteinExistence type="predicted"/>
<keyword evidence="3" id="KW-0808">Transferase</keyword>
<dbReference type="Proteomes" id="UP001595705">
    <property type="component" value="Unassembled WGS sequence"/>
</dbReference>
<evidence type="ECO:0000259" key="2">
    <source>
        <dbReference type="Pfam" id="PF06580"/>
    </source>
</evidence>
<dbReference type="RefSeq" id="WP_386744769.1">
    <property type="nucleotide sequence ID" value="NZ_JBHRYA010000009.1"/>
</dbReference>
<accession>A0ABV7XNU7</accession>
<keyword evidence="3" id="KW-0418">Kinase</keyword>
<keyword evidence="1" id="KW-1133">Transmembrane helix</keyword>
<dbReference type="InterPro" id="IPR050640">
    <property type="entry name" value="Bact_2-comp_sensor_kinase"/>
</dbReference>